<evidence type="ECO:0000259" key="2">
    <source>
        <dbReference type="Pfam" id="PF03407"/>
    </source>
</evidence>
<dbReference type="AlphaFoldDB" id="A0A836C6P5"/>
<feature type="region of interest" description="Disordered" evidence="1">
    <location>
        <begin position="49"/>
        <end position="99"/>
    </location>
</feature>
<sequence>MTPAAGRGLAVQVFVDQDWSIRRSVSAAARFGSALTLLLLATSIQAGNAHSSGESEATAAVVGTAARRPTRGSSSVPELSPLGLGNAGSLDGSSLPGQTARRTLQWASGASRSSGTSLNSAAASAGAAAAAEAAEAQASLDGSGGGRRRLTRSKPKTIAKRAPARGGEYVSLGKVRAFEGDVKETQSLAQALQHRTYKRELILLTDTRPRAALQSFDNLAQLGLVHVLWLTSNQASCAAMRKLYAARNQVRAARGAWGNSTSAGATAGAGTASGSDPAGSASASDLILRVAAAADAATGGYSVSGVPPQLADDDLMGCAWYTQDFPAGFIGHRRLMMKRLMLTARTLTLGYSVLSLDTDVVVYRDPYPYFKSPPYDRMHAIVGKAYRQGGLVNTGVTYYQNASRTGPTAWMVAEVVDRNLRWLEHNVSMPHMSTGVSLGGGGGGSRGGGPTVMPHQADTRGCWDQFLFGDVVLSSMVGKLVMYYCARPLSLSSGRAQRQRAGRKKEEEDGWSGRHRAALGLGEEQTPTDLLMLETTEVQGDKAMEPLVGATFYETQWVNLTIAPDPPPLLPAEPGYSLPPLLPGGVAEAFKAVLAADAKFAEAAISSGGGGAEARVDGGVAPPPASRPMERLAYAADWLVGGWVYRGMQGYWDPILTNGKPKQVFGHLVRAPGPTSVGKDAVRMQYGEYDWELAAVQAGGPYPFLGSPDPKELPRVVALLPDLDLTVDTGPDWSNLARGLVTVALVTGRRVVWPSVPCSGSDLVQPKPGSRKALPLNANLRFFSYGPWQPSLRCVPSNLFHHKCLFERMSLLPDNTTTAAAATATATGTASAAPAASTAEAPESGDGEGESQYYITGPRGLLPAEFALLLKLLPEAEAAPGPHNTVHLQGNDDYESGGEKPIMFDEPPRVDNVAYVPAPSVVKSLREGALAQQRVIYLAQRTFLTKLDKLNEPDLVSKYRAFKHECPALK</sequence>
<accession>A0A836C6P5</accession>
<feature type="compositionally biased region" description="Low complexity" evidence="1">
    <location>
        <begin position="828"/>
        <end position="842"/>
    </location>
</feature>
<proteinExistence type="predicted"/>
<feature type="domain" description="Nucleotide-diphospho-sugar transferase" evidence="2">
    <location>
        <begin position="332"/>
        <end position="405"/>
    </location>
</feature>
<dbReference type="InterPro" id="IPR005069">
    <property type="entry name" value="Nucl-diP-sugar_transferase"/>
</dbReference>
<evidence type="ECO:0000313" key="3">
    <source>
        <dbReference type="EMBL" id="KAG2500937.1"/>
    </source>
</evidence>
<dbReference type="Proteomes" id="UP000612055">
    <property type="component" value="Unassembled WGS sequence"/>
</dbReference>
<comment type="caution">
    <text evidence="3">The sequence shown here is derived from an EMBL/GenBank/DDBJ whole genome shotgun (WGS) entry which is preliminary data.</text>
</comment>
<feature type="compositionally biased region" description="Low complexity" evidence="1">
    <location>
        <begin position="57"/>
        <end position="67"/>
    </location>
</feature>
<evidence type="ECO:0000256" key="1">
    <source>
        <dbReference type="SAM" id="MobiDB-lite"/>
    </source>
</evidence>
<dbReference type="Pfam" id="PF03407">
    <property type="entry name" value="Nucleotid_trans"/>
    <property type="match status" value="1"/>
</dbReference>
<gene>
    <name evidence="3" type="ORF">HYH03_000762</name>
</gene>
<reference evidence="3" key="1">
    <citation type="journal article" date="2020" name="bioRxiv">
        <title>Comparative genomics of Chlamydomonas.</title>
        <authorList>
            <person name="Craig R.J."/>
            <person name="Hasan A.R."/>
            <person name="Ness R.W."/>
            <person name="Keightley P.D."/>
        </authorList>
    </citation>
    <scope>NUCLEOTIDE SEQUENCE</scope>
    <source>
        <strain evidence="3">CCAP 11/70</strain>
    </source>
</reference>
<feature type="region of interest" description="Disordered" evidence="1">
    <location>
        <begin position="828"/>
        <end position="854"/>
    </location>
</feature>
<dbReference type="OrthoDB" id="532336at2759"/>
<keyword evidence="4" id="KW-1185">Reference proteome</keyword>
<protein>
    <recommendedName>
        <fullName evidence="2">Nucleotide-diphospho-sugar transferase domain-containing protein</fullName>
    </recommendedName>
</protein>
<organism evidence="3 4">
    <name type="scientific">Edaphochlamys debaryana</name>
    <dbReference type="NCBI Taxonomy" id="47281"/>
    <lineage>
        <taxon>Eukaryota</taxon>
        <taxon>Viridiplantae</taxon>
        <taxon>Chlorophyta</taxon>
        <taxon>core chlorophytes</taxon>
        <taxon>Chlorophyceae</taxon>
        <taxon>CS clade</taxon>
        <taxon>Chlamydomonadales</taxon>
        <taxon>Chlamydomonadales incertae sedis</taxon>
        <taxon>Edaphochlamys</taxon>
    </lineage>
</organism>
<feature type="compositionally biased region" description="Basic residues" evidence="1">
    <location>
        <begin position="146"/>
        <end position="163"/>
    </location>
</feature>
<name>A0A836C6P5_9CHLO</name>
<evidence type="ECO:0000313" key="4">
    <source>
        <dbReference type="Proteomes" id="UP000612055"/>
    </source>
</evidence>
<feature type="region of interest" description="Disordered" evidence="1">
    <location>
        <begin position="137"/>
        <end position="163"/>
    </location>
</feature>
<dbReference type="EMBL" id="JAEHOE010000002">
    <property type="protein sequence ID" value="KAG2500937.1"/>
    <property type="molecule type" value="Genomic_DNA"/>
</dbReference>